<evidence type="ECO:0000313" key="3">
    <source>
        <dbReference type="EMBL" id="PZC70722.1"/>
    </source>
</evidence>
<evidence type="ECO:0000256" key="1">
    <source>
        <dbReference type="SAM" id="MobiDB-lite"/>
    </source>
</evidence>
<proteinExistence type="predicted"/>
<protein>
    <submittedName>
        <fullName evidence="3">Uncharacterized protein</fullName>
    </submittedName>
</protein>
<accession>A0A2W1B105</accession>
<organism evidence="3 4">
    <name type="scientific">Helicoverpa armigera</name>
    <name type="common">Cotton bollworm</name>
    <name type="synonym">Heliothis armigera</name>
    <dbReference type="NCBI Taxonomy" id="29058"/>
    <lineage>
        <taxon>Eukaryota</taxon>
        <taxon>Metazoa</taxon>
        <taxon>Ecdysozoa</taxon>
        <taxon>Arthropoda</taxon>
        <taxon>Hexapoda</taxon>
        <taxon>Insecta</taxon>
        <taxon>Pterygota</taxon>
        <taxon>Neoptera</taxon>
        <taxon>Endopterygota</taxon>
        <taxon>Lepidoptera</taxon>
        <taxon>Glossata</taxon>
        <taxon>Ditrysia</taxon>
        <taxon>Noctuoidea</taxon>
        <taxon>Noctuidae</taxon>
        <taxon>Heliothinae</taxon>
        <taxon>Helicoverpa</taxon>
    </lineage>
</organism>
<reference evidence="3 4" key="1">
    <citation type="journal article" date="2017" name="BMC Biol.">
        <title>Genomic innovations, transcriptional plasticity and gene loss underlying the evolution and divergence of two highly polyphagous and invasive Helicoverpa pest species.</title>
        <authorList>
            <person name="Pearce S.L."/>
            <person name="Clarke D.F."/>
            <person name="East P.D."/>
            <person name="Elfekih S."/>
            <person name="Gordon K.H."/>
            <person name="Jermiin L.S."/>
            <person name="McGaughran A."/>
            <person name="Oakeshott J.G."/>
            <person name="Papanikolaou A."/>
            <person name="Perera O.P."/>
            <person name="Rane R.V."/>
            <person name="Richards S."/>
            <person name="Tay W.T."/>
            <person name="Walsh T.K."/>
            <person name="Anderson A."/>
            <person name="Anderson C.J."/>
            <person name="Asgari S."/>
            <person name="Board P.G."/>
            <person name="Bretschneider A."/>
            <person name="Campbell P.M."/>
            <person name="Chertemps T."/>
            <person name="Christeller J.T."/>
            <person name="Coppin C.W."/>
            <person name="Downes S.J."/>
            <person name="Duan G."/>
            <person name="Farnsworth C.A."/>
            <person name="Good R.T."/>
            <person name="Han L.B."/>
            <person name="Han Y.C."/>
            <person name="Hatje K."/>
            <person name="Horne I."/>
            <person name="Huang Y.P."/>
            <person name="Hughes D.S."/>
            <person name="Jacquin-Joly E."/>
            <person name="James W."/>
            <person name="Jhangiani S."/>
            <person name="Kollmar M."/>
            <person name="Kuwar S.S."/>
            <person name="Li S."/>
            <person name="Liu N.Y."/>
            <person name="Maibeche M.T."/>
            <person name="Miller J.R."/>
            <person name="Montagne N."/>
            <person name="Perry T."/>
            <person name="Qu J."/>
            <person name="Song S.V."/>
            <person name="Sutton G.G."/>
            <person name="Vogel H."/>
            <person name="Walenz B.P."/>
            <person name="Xu W."/>
            <person name="Zhang H.J."/>
            <person name="Zou Z."/>
            <person name="Batterham P."/>
            <person name="Edwards O.R."/>
            <person name="Feyereisen R."/>
            <person name="Gibbs R.A."/>
            <person name="Heckel D.G."/>
            <person name="McGrath A."/>
            <person name="Robin C."/>
            <person name="Scherer S.E."/>
            <person name="Worley K.C."/>
            <person name="Wu Y.D."/>
        </authorList>
    </citation>
    <scope>NUCLEOTIDE SEQUENCE [LARGE SCALE GENOMIC DNA]</scope>
    <source>
        <strain evidence="3">Harm_GR_Male_#8</strain>
        <tissue evidence="3">Whole organism</tissue>
    </source>
</reference>
<feature type="region of interest" description="Disordered" evidence="1">
    <location>
        <begin position="261"/>
        <end position="282"/>
    </location>
</feature>
<feature type="transmembrane region" description="Helical" evidence="2">
    <location>
        <begin position="80"/>
        <end position="103"/>
    </location>
</feature>
<evidence type="ECO:0000256" key="2">
    <source>
        <dbReference type="SAM" id="Phobius"/>
    </source>
</evidence>
<name>A0A2W1B105_HELAM</name>
<feature type="compositionally biased region" description="Polar residues" evidence="1">
    <location>
        <begin position="261"/>
        <end position="271"/>
    </location>
</feature>
<evidence type="ECO:0000313" key="4">
    <source>
        <dbReference type="Proteomes" id="UP000249218"/>
    </source>
</evidence>
<keyword evidence="2" id="KW-1133">Transmembrane helix</keyword>
<keyword evidence="4" id="KW-1185">Reference proteome</keyword>
<dbReference type="EMBL" id="KZ150482">
    <property type="protein sequence ID" value="PZC70722.1"/>
    <property type="molecule type" value="Genomic_DNA"/>
</dbReference>
<gene>
    <name evidence="3" type="primary">HaOG215008</name>
    <name evidence="3" type="ORF">B5X24_HaOG215008</name>
</gene>
<dbReference type="Proteomes" id="UP000249218">
    <property type="component" value="Unassembled WGS sequence"/>
</dbReference>
<keyword evidence="2" id="KW-0472">Membrane</keyword>
<keyword evidence="2" id="KW-0812">Transmembrane</keyword>
<dbReference type="OrthoDB" id="7477989at2759"/>
<dbReference type="AlphaFoldDB" id="A0A2W1B105"/>
<sequence length="337" mass="38457">MSGETLASDVKFTSTALIVSTSRFVQKLDETYDQKTIQCIYQNPSQNSEIATEVVLHFNPELAAEIQSKNLNDDESQMEVIGFTIAAVVLAVAVVTTCFVLWLKRNKHSRLIENAYDDLQSQNETPIPVFPSQWESDYSHYTKIDEGVTQQNYNYAGFNDFKNRQSNTPSENYYTEIDDYFKPKVDGKSDVWKMAIPTADKNVLPSNPFDDTYNNLNHNLATDNKTTNRKTDVYANGTQIAKKKSVTFQDEERKADQRILSNGNPFRSTNPGFKGEKHEDSEINDQKNMAGHLQGKDYDCGDKENAYVYAEPYSEFDQIVTNTLYEKMTECFSNEKN</sequence>